<dbReference type="Gene3D" id="3.40.190.150">
    <property type="entry name" value="Bordetella uptake gene, domain 1"/>
    <property type="match status" value="1"/>
</dbReference>
<dbReference type="Gene3D" id="3.40.190.10">
    <property type="entry name" value="Periplasmic binding protein-like II"/>
    <property type="match status" value="1"/>
</dbReference>
<protein>
    <submittedName>
        <fullName evidence="3">Tripartite tricarboxylate transporter substrate binding protein</fullName>
    </submittedName>
</protein>
<dbReference type="InterPro" id="IPR005064">
    <property type="entry name" value="BUG"/>
</dbReference>
<gene>
    <name evidence="3" type="ORF">GON04_03520</name>
</gene>
<reference evidence="3 4" key="1">
    <citation type="submission" date="2019-12" db="EMBL/GenBank/DDBJ databases">
        <authorList>
            <person name="Huq M.A."/>
        </authorList>
    </citation>
    <scope>NUCLEOTIDE SEQUENCE [LARGE SCALE GENOMIC DNA]</scope>
    <source>
        <strain evidence="3 4">MAH-25</strain>
    </source>
</reference>
<evidence type="ECO:0000256" key="2">
    <source>
        <dbReference type="SAM" id="SignalP"/>
    </source>
</evidence>
<feature type="signal peptide" evidence="2">
    <location>
        <begin position="1"/>
        <end position="23"/>
    </location>
</feature>
<keyword evidence="2" id="KW-0732">Signal</keyword>
<dbReference type="CDD" id="cd13578">
    <property type="entry name" value="PBP2_Bug27"/>
    <property type="match status" value="1"/>
</dbReference>
<evidence type="ECO:0000256" key="1">
    <source>
        <dbReference type="ARBA" id="ARBA00006987"/>
    </source>
</evidence>
<organism evidence="3 4">
    <name type="scientific">Ramlibacter pinisoli</name>
    <dbReference type="NCBI Taxonomy" id="2682844"/>
    <lineage>
        <taxon>Bacteria</taxon>
        <taxon>Pseudomonadati</taxon>
        <taxon>Pseudomonadota</taxon>
        <taxon>Betaproteobacteria</taxon>
        <taxon>Burkholderiales</taxon>
        <taxon>Comamonadaceae</taxon>
        <taxon>Ramlibacter</taxon>
    </lineage>
</organism>
<dbReference type="PIRSF" id="PIRSF017082">
    <property type="entry name" value="YflP"/>
    <property type="match status" value="1"/>
</dbReference>
<comment type="caution">
    <text evidence="3">The sequence shown here is derived from an EMBL/GenBank/DDBJ whole genome shotgun (WGS) entry which is preliminary data.</text>
</comment>
<sequence>MTRSSRRALLARAAALCALPAGAALAQSPRSGYPSRPITLVVPFPPGGATDLMARSIGQRFTRAWGQPVTIENKPGAGGMLAASQVAKAGADGHTLFFGAGAQLAVNASLYSNVPYDTARDFAPVALVGSVANLLVAHPSQPFARLADLIQRARAEPGKLSYASPGSGSTAHLAMELLKVEAGLDIVHVPYKGAAGGVTDVLGNQVPLMIVSMPSVVGHVKTGKLVALGITDLRRSPALPDVPPFADTLPGFEATGWYGLVAPAQTPAAIVQQLGAEVNAALQDAEVRRSFESQGIQVLGSSPEQFAAHIAAETRKWATVIAKARIKAD</sequence>
<evidence type="ECO:0000313" key="3">
    <source>
        <dbReference type="EMBL" id="MVQ28501.1"/>
    </source>
</evidence>
<dbReference type="PANTHER" id="PTHR42928">
    <property type="entry name" value="TRICARBOXYLATE-BINDING PROTEIN"/>
    <property type="match status" value="1"/>
</dbReference>
<dbReference type="RefSeq" id="WP_157396602.1">
    <property type="nucleotide sequence ID" value="NZ_WSEL01000003.1"/>
</dbReference>
<feature type="chain" id="PRO_5026877173" evidence="2">
    <location>
        <begin position="24"/>
        <end position="329"/>
    </location>
</feature>
<dbReference type="PANTHER" id="PTHR42928:SF5">
    <property type="entry name" value="BLR1237 PROTEIN"/>
    <property type="match status" value="1"/>
</dbReference>
<accession>A0A6N8INQ8</accession>
<dbReference type="InterPro" id="IPR042100">
    <property type="entry name" value="Bug_dom1"/>
</dbReference>
<dbReference type="Proteomes" id="UP000469385">
    <property type="component" value="Unassembled WGS sequence"/>
</dbReference>
<comment type="similarity">
    <text evidence="1">Belongs to the UPF0065 (bug) family.</text>
</comment>
<dbReference type="InterPro" id="IPR006311">
    <property type="entry name" value="TAT_signal"/>
</dbReference>
<dbReference type="PROSITE" id="PS51318">
    <property type="entry name" value="TAT"/>
    <property type="match status" value="1"/>
</dbReference>
<keyword evidence="4" id="KW-1185">Reference proteome</keyword>
<evidence type="ECO:0000313" key="4">
    <source>
        <dbReference type="Proteomes" id="UP000469385"/>
    </source>
</evidence>
<name>A0A6N8INQ8_9BURK</name>
<dbReference type="SUPFAM" id="SSF53850">
    <property type="entry name" value="Periplasmic binding protein-like II"/>
    <property type="match status" value="1"/>
</dbReference>
<dbReference type="Pfam" id="PF03401">
    <property type="entry name" value="TctC"/>
    <property type="match status" value="1"/>
</dbReference>
<proteinExistence type="inferred from homology"/>
<dbReference type="EMBL" id="WSEL01000003">
    <property type="protein sequence ID" value="MVQ28501.1"/>
    <property type="molecule type" value="Genomic_DNA"/>
</dbReference>
<dbReference type="AlphaFoldDB" id="A0A6N8INQ8"/>